<protein>
    <submittedName>
        <fullName evidence="1">Uncharacterized protein</fullName>
    </submittedName>
</protein>
<sequence length="53" mass="6002">MDELRIRYEDAAGHPYDRQATQDLLEAVGELLNHLDGLHQDDTLVRLLAPESS</sequence>
<proteinExistence type="predicted"/>
<dbReference type="AlphaFoldDB" id="A0A934K8S0"/>
<comment type="caution">
    <text evidence="1">The sequence shown here is derived from an EMBL/GenBank/DDBJ whole genome shotgun (WGS) entry which is preliminary data.</text>
</comment>
<evidence type="ECO:0000313" key="2">
    <source>
        <dbReference type="Proteomes" id="UP000612893"/>
    </source>
</evidence>
<organism evidence="1 2">
    <name type="scientific">Candidatus Nephthysia bennettiae</name>
    <dbReference type="NCBI Taxonomy" id="3127016"/>
    <lineage>
        <taxon>Bacteria</taxon>
        <taxon>Bacillati</taxon>
        <taxon>Candidatus Dormiibacterota</taxon>
        <taxon>Candidatus Dormibacteria</taxon>
        <taxon>Candidatus Dormibacterales</taxon>
        <taxon>Candidatus Dormibacteraceae</taxon>
        <taxon>Candidatus Nephthysia</taxon>
    </lineage>
</organism>
<reference evidence="1" key="1">
    <citation type="submission" date="2020-10" db="EMBL/GenBank/DDBJ databases">
        <title>Ca. Dormibacterota MAGs.</title>
        <authorList>
            <person name="Montgomery K."/>
        </authorList>
    </citation>
    <scope>NUCLEOTIDE SEQUENCE [LARGE SCALE GENOMIC DNA]</scope>
    <source>
        <strain evidence="1">SC8812_S17_10</strain>
    </source>
</reference>
<dbReference type="Proteomes" id="UP000612893">
    <property type="component" value="Unassembled WGS sequence"/>
</dbReference>
<keyword evidence="2" id="KW-1185">Reference proteome</keyword>
<dbReference type="EMBL" id="JAEKNR010000202">
    <property type="protein sequence ID" value="MBJ7600400.1"/>
    <property type="molecule type" value="Genomic_DNA"/>
</dbReference>
<name>A0A934K8S0_9BACT</name>
<evidence type="ECO:0000313" key="1">
    <source>
        <dbReference type="EMBL" id="MBJ7600400.1"/>
    </source>
</evidence>
<accession>A0A934K8S0</accession>
<gene>
    <name evidence="1" type="ORF">JF922_20295</name>
</gene>
<dbReference type="RefSeq" id="WP_338204209.1">
    <property type="nucleotide sequence ID" value="NZ_JAEKNR010000202.1"/>
</dbReference>